<comment type="caution">
    <text evidence="3">The sequence shown here is derived from an EMBL/GenBank/DDBJ whole genome shotgun (WGS) entry which is preliminary data.</text>
</comment>
<dbReference type="PROSITE" id="PS51819">
    <property type="entry name" value="VOC"/>
    <property type="match status" value="2"/>
</dbReference>
<dbReference type="EMBL" id="CAJNOG010000397">
    <property type="protein sequence ID" value="CAF1220061.1"/>
    <property type="molecule type" value="Genomic_DNA"/>
</dbReference>
<dbReference type="PANTHER" id="PTHR46466">
    <property type="entry name" value="GLYOXALASE DOMAIN-CONTAINING PROTEIN 4"/>
    <property type="match status" value="1"/>
</dbReference>
<evidence type="ECO:0000259" key="2">
    <source>
        <dbReference type="PROSITE" id="PS51819"/>
    </source>
</evidence>
<dbReference type="EMBL" id="CAJOAZ010001055">
    <property type="protein sequence ID" value="CAF3757041.1"/>
    <property type="molecule type" value="Genomic_DNA"/>
</dbReference>
<dbReference type="AlphaFoldDB" id="A0A814XTD1"/>
<evidence type="ECO:0000256" key="1">
    <source>
        <dbReference type="SAM" id="MobiDB-lite"/>
    </source>
</evidence>
<evidence type="ECO:0000313" key="5">
    <source>
        <dbReference type="Proteomes" id="UP000663845"/>
    </source>
</evidence>
<protein>
    <recommendedName>
        <fullName evidence="2">VOC domain-containing protein</fullName>
    </recommendedName>
</protein>
<sequence>MSSATSMQESSSDERRFLHYTMKITKRLETRNFFCNILGMKILRHEEMDSGCSAQCNGDYQSPWSKTVAAYGDEHSFFAFELNFNYDVEGYKYGNDFSSVTIHNRQAVARARQHLDNQFIEKDNQQSITIRSPDGHRFILIDEDVRPGDDPVRCLSLNVSNLTKSIDYYTRLLKMKINEKESNDKHVKLYYGLITNQESQVQTKTGFLIDKQCQLELIGLNQAIERGTGYGRKAFSCPRHDIDILQKMMEKEGFTVLIPAMELGGLLDFNKEKIVILQDPDGHEICFVGEENYYKGCETDCDAEKKFLKGLENKPDDPDKYLIGEDESTKRHEKS</sequence>
<gene>
    <name evidence="3" type="ORF">JYZ213_LOCUS27951</name>
    <name evidence="4" type="ORF">OXD698_LOCUS15794</name>
</gene>
<dbReference type="Pfam" id="PF21701">
    <property type="entry name" value="GLOD4_C"/>
    <property type="match status" value="1"/>
</dbReference>
<proteinExistence type="predicted"/>
<dbReference type="InterPro" id="IPR043193">
    <property type="entry name" value="GLOD4"/>
</dbReference>
<name>A0A814XTD1_9BILA</name>
<evidence type="ECO:0000313" key="3">
    <source>
        <dbReference type="EMBL" id="CAF1220061.1"/>
    </source>
</evidence>
<dbReference type="SUPFAM" id="SSF54593">
    <property type="entry name" value="Glyoxalase/Bleomycin resistance protein/Dihydroxybiphenyl dioxygenase"/>
    <property type="match status" value="2"/>
</dbReference>
<dbReference type="InterPro" id="IPR029068">
    <property type="entry name" value="Glyas_Bleomycin-R_OHBP_Dase"/>
</dbReference>
<feature type="domain" description="VOC" evidence="2">
    <location>
        <begin position="151"/>
        <end position="290"/>
    </location>
</feature>
<dbReference type="InterPro" id="IPR037523">
    <property type="entry name" value="VOC_core"/>
</dbReference>
<accession>A0A814XTD1</accession>
<reference evidence="3" key="1">
    <citation type="submission" date="2021-02" db="EMBL/GenBank/DDBJ databases">
        <authorList>
            <person name="Nowell W R."/>
        </authorList>
    </citation>
    <scope>NUCLEOTIDE SEQUENCE</scope>
</reference>
<dbReference type="PANTHER" id="PTHR46466:SF1">
    <property type="entry name" value="GLYOXALASE DOMAIN-CONTAINING PROTEIN 4"/>
    <property type="match status" value="1"/>
</dbReference>
<dbReference type="Gene3D" id="3.10.180.10">
    <property type="entry name" value="2,3-Dihydroxybiphenyl 1,2-Dioxygenase, domain 1"/>
    <property type="match status" value="2"/>
</dbReference>
<dbReference type="Proteomes" id="UP000663844">
    <property type="component" value="Unassembled WGS sequence"/>
</dbReference>
<feature type="domain" description="VOC" evidence="2">
    <location>
        <begin position="16"/>
        <end position="143"/>
    </location>
</feature>
<feature type="region of interest" description="Disordered" evidence="1">
    <location>
        <begin position="312"/>
        <end position="335"/>
    </location>
</feature>
<evidence type="ECO:0000313" key="4">
    <source>
        <dbReference type="EMBL" id="CAF3757041.1"/>
    </source>
</evidence>
<dbReference type="Proteomes" id="UP000663845">
    <property type="component" value="Unassembled WGS sequence"/>
</dbReference>
<organism evidence="3 5">
    <name type="scientific">Adineta steineri</name>
    <dbReference type="NCBI Taxonomy" id="433720"/>
    <lineage>
        <taxon>Eukaryota</taxon>
        <taxon>Metazoa</taxon>
        <taxon>Spiralia</taxon>
        <taxon>Gnathifera</taxon>
        <taxon>Rotifera</taxon>
        <taxon>Eurotatoria</taxon>
        <taxon>Bdelloidea</taxon>
        <taxon>Adinetida</taxon>
        <taxon>Adinetidae</taxon>
        <taxon>Adineta</taxon>
    </lineage>
</organism>